<organism evidence="6 7">
    <name type="scientific">Petromyces alliaceus</name>
    <name type="common">Aspergillus alliaceus</name>
    <dbReference type="NCBI Taxonomy" id="209559"/>
    <lineage>
        <taxon>Eukaryota</taxon>
        <taxon>Fungi</taxon>
        <taxon>Dikarya</taxon>
        <taxon>Ascomycota</taxon>
        <taxon>Pezizomycotina</taxon>
        <taxon>Eurotiomycetes</taxon>
        <taxon>Eurotiomycetidae</taxon>
        <taxon>Eurotiales</taxon>
        <taxon>Aspergillaceae</taxon>
        <taxon>Aspergillus</taxon>
        <taxon>Aspergillus subgen. Circumdati</taxon>
    </lineage>
</organism>
<evidence type="ECO:0000313" key="6">
    <source>
        <dbReference type="EMBL" id="KAF5855767.1"/>
    </source>
</evidence>
<evidence type="ECO:0000313" key="7">
    <source>
        <dbReference type="Proteomes" id="UP000541154"/>
    </source>
</evidence>
<dbReference type="InterPro" id="IPR015915">
    <property type="entry name" value="Kelch-typ_b-propeller"/>
</dbReference>
<feature type="region of interest" description="Disordered" evidence="3">
    <location>
        <begin position="435"/>
        <end position="459"/>
    </location>
</feature>
<dbReference type="EMBL" id="SPNV01000387">
    <property type="protein sequence ID" value="KAF5855767.1"/>
    <property type="molecule type" value="Genomic_DNA"/>
</dbReference>
<dbReference type="AlphaFoldDB" id="A0A8H6E1D5"/>
<dbReference type="Proteomes" id="UP000541154">
    <property type="component" value="Unassembled WGS sequence"/>
</dbReference>
<feature type="compositionally biased region" description="Low complexity" evidence="3">
    <location>
        <begin position="555"/>
        <end position="564"/>
    </location>
</feature>
<gene>
    <name evidence="6" type="ORF">ETB97_008467</name>
</gene>
<dbReference type="Gene3D" id="2.120.10.80">
    <property type="entry name" value="Kelch-type beta propeller"/>
    <property type="match status" value="2"/>
</dbReference>
<keyword evidence="5" id="KW-0732">Signal</keyword>
<protein>
    <submittedName>
        <fullName evidence="6">Uncharacterized protein</fullName>
    </submittedName>
</protein>
<keyword evidence="7" id="KW-1185">Reference proteome</keyword>
<feature type="transmembrane region" description="Helical" evidence="4">
    <location>
        <begin position="461"/>
        <end position="486"/>
    </location>
</feature>
<sequence>MSTRNLFVFLWLAGLSFQQQEQEDLLKNFCRIFGHQTAVIDRKLYIDGGFVNYNPLSQYPRNYTHTGLLNADFDVDNEGMPAVYNNLTKPTDAPDVNGGILWSDAVNKMLYLYGGEFSQGTPQNFSMWTYDALYNKWKTANPDITQANIQRASYGSGVTLQDRGVGYYYGGWLSNASVPAWGLRPPMALSSLLEYDMVHNTWMNSTGPDSVGRAEGAMVYIPASEGMLVYFGGVKAPQNNGTTVGQPMDEILLYDISDSKWYTQKATGQVPEQRRRFCAGATWAQDYSSYNIYLYGGLGVPAGVGFDDIYILSLPSFRWIKWYPDAAGAGYPKHSASCTVVDGAQMIVMGGTYTNSTTCDVPKIYGLHNMYLGKQNPEHAMWARFRPNLTSYQVPSEIISVVGGSGTGGATTKAPSNGFDDRDLQVYFQRVYTPTTRTPTRAIPTSTSSPSDRSSPKSTPVGVIVGGVLGGVFGLLIVAALLYYFLRFRGKKERELTEQQQQPQPQEEVKDPPPPDINELPGQQEYRRSELYGSQLVELPCPEGEAVAAAMASRSPTSPSNSTPYSPPASPPPPPPAYHNRLSEDNIAPATPNRRVSEVSFSRVLVEV</sequence>
<dbReference type="GO" id="GO:0019760">
    <property type="term" value="P:glucosinolate metabolic process"/>
    <property type="evidence" value="ECO:0007669"/>
    <property type="project" value="UniProtKB-ARBA"/>
</dbReference>
<keyword evidence="2" id="KW-0408">Iron</keyword>
<feature type="region of interest" description="Disordered" evidence="3">
    <location>
        <begin position="496"/>
        <end position="521"/>
    </location>
</feature>
<evidence type="ECO:0000256" key="4">
    <source>
        <dbReference type="SAM" id="Phobius"/>
    </source>
</evidence>
<evidence type="ECO:0000256" key="3">
    <source>
        <dbReference type="SAM" id="MobiDB-lite"/>
    </source>
</evidence>
<feature type="compositionally biased region" description="Pro residues" evidence="3">
    <location>
        <begin position="565"/>
        <end position="577"/>
    </location>
</feature>
<feature type="signal peptide" evidence="5">
    <location>
        <begin position="1"/>
        <end position="18"/>
    </location>
</feature>
<feature type="region of interest" description="Disordered" evidence="3">
    <location>
        <begin position="546"/>
        <end position="608"/>
    </location>
</feature>
<keyword evidence="1" id="KW-0677">Repeat</keyword>
<dbReference type="PANTHER" id="PTHR47435:SF4">
    <property type="entry name" value="KELCH REPEAT PROTEIN (AFU_ORTHOLOGUE AFUA_5G12780)"/>
    <property type="match status" value="1"/>
</dbReference>
<keyword evidence="4" id="KW-1133">Transmembrane helix</keyword>
<dbReference type="PANTHER" id="PTHR47435">
    <property type="entry name" value="KELCH REPEAT PROTEIN (AFU_ORTHOLOGUE AFUA_5G12780)"/>
    <property type="match status" value="1"/>
</dbReference>
<name>A0A8H6E1D5_PETAA</name>
<proteinExistence type="predicted"/>
<dbReference type="Pfam" id="PF24681">
    <property type="entry name" value="Kelch_KLHDC2_KLHL20_DRC7"/>
    <property type="match status" value="1"/>
</dbReference>
<evidence type="ECO:0000256" key="5">
    <source>
        <dbReference type="SAM" id="SignalP"/>
    </source>
</evidence>
<reference evidence="6 7" key="1">
    <citation type="submission" date="2019-04" db="EMBL/GenBank/DDBJ databases">
        <title>Aspergillus burnettii sp. nov., novel species from soil in southeast Queensland.</title>
        <authorList>
            <person name="Gilchrist C.L.M."/>
            <person name="Pitt J.I."/>
            <person name="Lange L."/>
            <person name="Lacey H.J."/>
            <person name="Vuong D."/>
            <person name="Midgley D.J."/>
            <person name="Greenfield P."/>
            <person name="Bradbury M."/>
            <person name="Lacey E."/>
            <person name="Busk P.K."/>
            <person name="Pilgaard B."/>
            <person name="Chooi Y.H."/>
            <person name="Piggott A.M."/>
        </authorList>
    </citation>
    <scope>NUCLEOTIDE SEQUENCE [LARGE SCALE GENOMIC DNA]</scope>
    <source>
        <strain evidence="6 7">FRR 5400</strain>
    </source>
</reference>
<keyword evidence="4" id="KW-0472">Membrane</keyword>
<evidence type="ECO:0000256" key="1">
    <source>
        <dbReference type="ARBA" id="ARBA00022737"/>
    </source>
</evidence>
<dbReference type="SUPFAM" id="SSF117281">
    <property type="entry name" value="Kelch motif"/>
    <property type="match status" value="1"/>
</dbReference>
<accession>A0A8H6E1D5</accession>
<keyword evidence="4" id="KW-0812">Transmembrane</keyword>
<comment type="caution">
    <text evidence="6">The sequence shown here is derived from an EMBL/GenBank/DDBJ whole genome shotgun (WGS) entry which is preliminary data.</text>
</comment>
<feature type="chain" id="PRO_5034457898" evidence="5">
    <location>
        <begin position="19"/>
        <end position="608"/>
    </location>
</feature>
<evidence type="ECO:0000256" key="2">
    <source>
        <dbReference type="ARBA" id="ARBA00023004"/>
    </source>
</evidence>